<accession>A0A026WK22</accession>
<feature type="compositionally biased region" description="Basic and acidic residues" evidence="1">
    <location>
        <begin position="123"/>
        <end position="144"/>
    </location>
</feature>
<sequence>MKFRRSGNGKSRGIRELFAARPNRSHFFLFLFRFSKESHFAGESRTRSRICGFDSDLAVEERSKSVSIRESLSLFLCRERDGDDGGERVMKAGHNGINYARGPSVFYYLRRGPLKAMPGNEQRSLKERGPVPREEDHRCTRKDTNSQPKLARAGIKERRWSPLKFIYSSTRP</sequence>
<reference evidence="2 3" key="1">
    <citation type="journal article" date="2014" name="Curr. Biol.">
        <title>The genome of the clonal raider ant Cerapachys biroi.</title>
        <authorList>
            <person name="Oxley P.R."/>
            <person name="Ji L."/>
            <person name="Fetter-Pruneda I."/>
            <person name="McKenzie S.K."/>
            <person name="Li C."/>
            <person name="Hu H."/>
            <person name="Zhang G."/>
            <person name="Kronauer D.J."/>
        </authorList>
    </citation>
    <scope>NUCLEOTIDE SEQUENCE [LARGE SCALE GENOMIC DNA]</scope>
</reference>
<organism evidence="2 3">
    <name type="scientific">Ooceraea biroi</name>
    <name type="common">Clonal raider ant</name>
    <name type="synonym">Cerapachys biroi</name>
    <dbReference type="NCBI Taxonomy" id="2015173"/>
    <lineage>
        <taxon>Eukaryota</taxon>
        <taxon>Metazoa</taxon>
        <taxon>Ecdysozoa</taxon>
        <taxon>Arthropoda</taxon>
        <taxon>Hexapoda</taxon>
        <taxon>Insecta</taxon>
        <taxon>Pterygota</taxon>
        <taxon>Neoptera</taxon>
        <taxon>Endopterygota</taxon>
        <taxon>Hymenoptera</taxon>
        <taxon>Apocrita</taxon>
        <taxon>Aculeata</taxon>
        <taxon>Formicoidea</taxon>
        <taxon>Formicidae</taxon>
        <taxon>Dorylinae</taxon>
        <taxon>Ooceraea</taxon>
    </lineage>
</organism>
<gene>
    <name evidence="2" type="ORF">X777_03686</name>
</gene>
<name>A0A026WK22_OOCBI</name>
<feature type="region of interest" description="Disordered" evidence="1">
    <location>
        <begin position="118"/>
        <end position="156"/>
    </location>
</feature>
<evidence type="ECO:0000313" key="3">
    <source>
        <dbReference type="Proteomes" id="UP000053097"/>
    </source>
</evidence>
<dbReference type="EMBL" id="KK107182">
    <property type="protein sequence ID" value="EZA56001.1"/>
    <property type="molecule type" value="Genomic_DNA"/>
</dbReference>
<evidence type="ECO:0000256" key="1">
    <source>
        <dbReference type="SAM" id="MobiDB-lite"/>
    </source>
</evidence>
<protein>
    <submittedName>
        <fullName evidence="2">Uncharacterized protein</fullName>
    </submittedName>
</protein>
<dbReference type="AlphaFoldDB" id="A0A026WK22"/>
<keyword evidence="3" id="KW-1185">Reference proteome</keyword>
<proteinExistence type="predicted"/>
<dbReference type="Proteomes" id="UP000053097">
    <property type="component" value="Unassembled WGS sequence"/>
</dbReference>
<evidence type="ECO:0000313" key="2">
    <source>
        <dbReference type="EMBL" id="EZA56001.1"/>
    </source>
</evidence>